<dbReference type="SMART" id="SM00267">
    <property type="entry name" value="GGDEF"/>
    <property type="match status" value="1"/>
</dbReference>
<evidence type="ECO:0000313" key="4">
    <source>
        <dbReference type="Proteomes" id="UP001560045"/>
    </source>
</evidence>
<dbReference type="RefSeq" id="WP_369210581.1">
    <property type="nucleotide sequence ID" value="NZ_JBFNXQ010000170.1"/>
</dbReference>
<name>A0ABV3XPX5_9ACTN</name>
<keyword evidence="3" id="KW-0808">Transferase</keyword>
<dbReference type="EMBL" id="JBFNXQ010000170">
    <property type="protein sequence ID" value="MEX5721790.1"/>
    <property type="molecule type" value="Genomic_DNA"/>
</dbReference>
<accession>A0ABV3XPX5</accession>
<evidence type="ECO:0000256" key="1">
    <source>
        <dbReference type="SAM" id="MobiDB-lite"/>
    </source>
</evidence>
<dbReference type="PANTHER" id="PTHR46663:SF2">
    <property type="entry name" value="GGDEF DOMAIN-CONTAINING PROTEIN"/>
    <property type="match status" value="1"/>
</dbReference>
<dbReference type="GO" id="GO:0052621">
    <property type="term" value="F:diguanylate cyclase activity"/>
    <property type="evidence" value="ECO:0007669"/>
    <property type="project" value="UniProtKB-EC"/>
</dbReference>
<dbReference type="InterPro" id="IPR029787">
    <property type="entry name" value="Nucleotide_cyclase"/>
</dbReference>
<evidence type="ECO:0000259" key="2">
    <source>
        <dbReference type="PROSITE" id="PS50887"/>
    </source>
</evidence>
<proteinExistence type="predicted"/>
<dbReference type="InterPro" id="IPR000160">
    <property type="entry name" value="GGDEF_dom"/>
</dbReference>
<dbReference type="Proteomes" id="UP001560045">
    <property type="component" value="Unassembled WGS sequence"/>
</dbReference>
<protein>
    <submittedName>
        <fullName evidence="3">Diguanylate cyclase</fullName>
        <ecNumber evidence="3">2.7.7.65</ecNumber>
    </submittedName>
</protein>
<sequence length="278" mass="27958">MRTGVLLTQLAGLATLVHLVLAPTGGRLEPLPVALAAGVAVSSPLLLVLPRRGAARVDGGAESPLSTLLFLTLAFTAVAQPPTGVALTGAMMTASHLLVVGEVDPRSLSVAAVMAIFTTCCAVSSANALGRPGPPGPAAADPGGAGNHRPADRRAQPPAFLERPERAVGLAGRGQRAVVRIVDLDGSEAVDDLEGHAAGDAVLRAGAEALTAAVRETDTVARLGGDEFAVLADSAVPADDAALADRLRAAVAGVLHRADEAMHRAEAAGGDRVHDLAR</sequence>
<feature type="domain" description="GGDEF" evidence="2">
    <location>
        <begin position="175"/>
        <end position="278"/>
    </location>
</feature>
<gene>
    <name evidence="3" type="ORF">ABQ292_25925</name>
</gene>
<keyword evidence="3" id="KW-0548">Nucleotidyltransferase</keyword>
<organism evidence="3 4">
    <name type="scientific">Geodermatophilus maliterrae</name>
    <dbReference type="NCBI Taxonomy" id="3162531"/>
    <lineage>
        <taxon>Bacteria</taxon>
        <taxon>Bacillati</taxon>
        <taxon>Actinomycetota</taxon>
        <taxon>Actinomycetes</taxon>
        <taxon>Geodermatophilales</taxon>
        <taxon>Geodermatophilaceae</taxon>
        <taxon>Geodermatophilus</taxon>
    </lineage>
</organism>
<dbReference type="InterPro" id="IPR052163">
    <property type="entry name" value="DGC-Regulatory_Protein"/>
</dbReference>
<dbReference type="NCBIfam" id="TIGR00254">
    <property type="entry name" value="GGDEF"/>
    <property type="match status" value="1"/>
</dbReference>
<dbReference type="SUPFAM" id="SSF55073">
    <property type="entry name" value="Nucleotide cyclase"/>
    <property type="match status" value="1"/>
</dbReference>
<dbReference type="PANTHER" id="PTHR46663">
    <property type="entry name" value="DIGUANYLATE CYCLASE DGCT-RELATED"/>
    <property type="match status" value="1"/>
</dbReference>
<dbReference type="Pfam" id="PF00990">
    <property type="entry name" value="GGDEF"/>
    <property type="match status" value="1"/>
</dbReference>
<dbReference type="PROSITE" id="PS50887">
    <property type="entry name" value="GGDEF"/>
    <property type="match status" value="1"/>
</dbReference>
<feature type="region of interest" description="Disordered" evidence="1">
    <location>
        <begin position="131"/>
        <end position="159"/>
    </location>
</feature>
<dbReference type="Gene3D" id="3.30.70.270">
    <property type="match status" value="1"/>
</dbReference>
<comment type="caution">
    <text evidence="3">The sequence shown here is derived from an EMBL/GenBank/DDBJ whole genome shotgun (WGS) entry which is preliminary data.</text>
</comment>
<dbReference type="EC" id="2.7.7.65" evidence="3"/>
<evidence type="ECO:0000313" key="3">
    <source>
        <dbReference type="EMBL" id="MEX5721790.1"/>
    </source>
</evidence>
<keyword evidence="4" id="KW-1185">Reference proteome</keyword>
<reference evidence="3 4" key="1">
    <citation type="submission" date="2024-06" db="EMBL/GenBank/DDBJ databases">
        <title>Draft genome sequence of Geodermatophilus badlandi, a novel member of the Geodermatophilaceae isolated from badland sedimentary rocks in the Red desert, Wyoming, USA.</title>
        <authorList>
            <person name="Ben Tekaya S."/>
            <person name="Nouioui I."/>
            <person name="Flores G.M."/>
            <person name="Shaal M.N."/>
            <person name="Bredoire F."/>
            <person name="Basile F."/>
            <person name="Van Diepen L."/>
            <person name="Ward N.L."/>
        </authorList>
    </citation>
    <scope>NUCLEOTIDE SEQUENCE [LARGE SCALE GENOMIC DNA]</scope>
    <source>
        <strain evidence="3 4">WL48A</strain>
    </source>
</reference>
<dbReference type="InterPro" id="IPR043128">
    <property type="entry name" value="Rev_trsase/Diguanyl_cyclase"/>
</dbReference>